<reference evidence="6" key="2">
    <citation type="submission" date="2016-11" db="EMBL/GenBank/DDBJ databases">
        <title>Comparison of Traditional DNA-DNA Hybridization with In Silico Genomic Analysis.</title>
        <authorList>
            <person name="Nicholson A.C."/>
            <person name="Humrighouse B.W."/>
            <person name="Graziano J."/>
            <person name="Lasker B."/>
            <person name="Whitney A.M."/>
            <person name="Mcquiston J.R."/>
            <person name="Bell M."/>
        </authorList>
    </citation>
    <scope>NUCLEOTIDE SEQUENCE [LARGE SCALE GENOMIC DNA]</scope>
    <source>
        <strain evidence="6">H2381</strain>
    </source>
</reference>
<proteinExistence type="inferred from homology"/>
<dbReference type="GO" id="GO:0032259">
    <property type="term" value="P:methylation"/>
    <property type="evidence" value="ECO:0007669"/>
    <property type="project" value="UniProtKB-KW"/>
</dbReference>
<reference evidence="5 7" key="1">
    <citation type="submission" date="2016-11" db="EMBL/GenBank/DDBJ databases">
        <title>Comparison of Traditional DNA-DNA Hybridization with In Silico Genomic Analysis.</title>
        <authorList>
            <person name="Nicholson A.C."/>
            <person name="Sammons S."/>
            <person name="Humrighouse B.W."/>
            <person name="Graziano J."/>
            <person name="Lasker B."/>
            <person name="Whitney A.M."/>
            <person name="Mcquiston J.R."/>
        </authorList>
    </citation>
    <scope>NUCLEOTIDE SEQUENCE [LARGE SCALE GENOMIC DNA]</scope>
    <source>
        <strain evidence="4 7">H1892</strain>
        <strain evidence="5">H2381</strain>
    </source>
</reference>
<evidence type="ECO:0000256" key="1">
    <source>
        <dbReference type="ARBA" id="ARBA00022691"/>
    </source>
</evidence>
<dbReference type="InterPro" id="IPR036413">
    <property type="entry name" value="YaeB-like_sf"/>
</dbReference>
<dbReference type="PANTHER" id="PTHR12818:SF0">
    <property type="entry name" value="TRNA (ADENINE(37)-N6)-METHYLTRANSFERASE"/>
    <property type="match status" value="1"/>
</dbReference>
<dbReference type="RefSeq" id="WP_035746639.1">
    <property type="nucleotide sequence ID" value="NZ_CALUEG010000053.1"/>
</dbReference>
<evidence type="ECO:0000313" key="7">
    <source>
        <dbReference type="Proteomes" id="UP000214673"/>
    </source>
</evidence>
<comment type="similarity">
    <text evidence="2">Belongs to the tRNA methyltransferase O family.</text>
</comment>
<evidence type="ECO:0000313" key="4">
    <source>
        <dbReference type="EMBL" id="OWJ77094.1"/>
    </source>
</evidence>
<dbReference type="Proteomes" id="UP000196640">
    <property type="component" value="Unassembled WGS sequence"/>
</dbReference>
<evidence type="ECO:0000259" key="3">
    <source>
        <dbReference type="PROSITE" id="PS51668"/>
    </source>
</evidence>
<dbReference type="STRING" id="366616.CG51_12850"/>
<dbReference type="PANTHER" id="PTHR12818">
    <property type="entry name" value="TRNA (ADENINE(37)-N6)-METHYLTRANSFERASE"/>
    <property type="match status" value="1"/>
</dbReference>
<accession>A0A212AQF5</accession>
<dbReference type="SUPFAM" id="SSF118196">
    <property type="entry name" value="YaeB-like"/>
    <property type="match status" value="1"/>
</dbReference>
<dbReference type="PROSITE" id="PS51668">
    <property type="entry name" value="TSAA_2"/>
    <property type="match status" value="1"/>
</dbReference>
<dbReference type="EMBL" id="NIPV01000021">
    <property type="protein sequence ID" value="OWJ77094.1"/>
    <property type="molecule type" value="Genomic_DNA"/>
</dbReference>
<dbReference type="AlphaFoldDB" id="A0A212AQF5"/>
<protein>
    <submittedName>
        <fullName evidence="5">tRNA (N6-threonylcarbamoyladenosine(37)-N6)-methyltransferase TrmO</fullName>
    </submittedName>
</protein>
<dbReference type="GO" id="GO:0008168">
    <property type="term" value="F:methyltransferase activity"/>
    <property type="evidence" value="ECO:0007669"/>
    <property type="project" value="UniProtKB-KW"/>
</dbReference>
<keyword evidence="5" id="KW-0489">Methyltransferase</keyword>
<dbReference type="Gene3D" id="2.40.30.70">
    <property type="entry name" value="YaeB-like"/>
    <property type="match status" value="1"/>
</dbReference>
<keyword evidence="5" id="KW-0808">Transferase</keyword>
<comment type="caution">
    <text evidence="5">The sequence shown here is derived from an EMBL/GenBank/DDBJ whole genome shotgun (WGS) entry which is preliminary data.</text>
</comment>
<sequence>MTDMQTDPLRPHEESVALPDRFDAGLWFIGRIRTPWTSRAECPKRGDAESGPACRIELDPRWTAALEGVARHEKVQVLYWMHLSRRDAVRQNPHCADGSIGTFAIRSPLRPNPIASSVVRLMGVEGTILTVRGLDCVDGTPLIDLKPEFGALWCDTSPQSR</sequence>
<evidence type="ECO:0000313" key="5">
    <source>
        <dbReference type="EMBL" id="OWJ83737.1"/>
    </source>
</evidence>
<evidence type="ECO:0000313" key="6">
    <source>
        <dbReference type="Proteomes" id="UP000196640"/>
    </source>
</evidence>
<dbReference type="CDD" id="cd09281">
    <property type="entry name" value="UPF0066"/>
    <property type="match status" value="1"/>
</dbReference>
<dbReference type="Proteomes" id="UP000214673">
    <property type="component" value="Unassembled WGS sequence"/>
</dbReference>
<dbReference type="Pfam" id="PF01980">
    <property type="entry name" value="TrmO_N"/>
    <property type="match status" value="1"/>
</dbReference>
<name>A0A212AQF5_9RHOB</name>
<keyword evidence="1" id="KW-0949">S-adenosyl-L-methionine</keyword>
<keyword evidence="7" id="KW-1185">Reference proteome</keyword>
<evidence type="ECO:0000256" key="2">
    <source>
        <dbReference type="ARBA" id="ARBA00033753"/>
    </source>
</evidence>
<dbReference type="InterPro" id="IPR036414">
    <property type="entry name" value="YaeB_N_sf"/>
</dbReference>
<dbReference type="OrthoDB" id="9804309at2"/>
<gene>
    <name evidence="5" type="ORF">CDV52_10160</name>
    <name evidence="4" type="ORF">CDV53_07045</name>
</gene>
<feature type="domain" description="TsaA-like" evidence="3">
    <location>
        <begin position="26"/>
        <end position="157"/>
    </location>
</feature>
<dbReference type="EMBL" id="NIPX01000016">
    <property type="protein sequence ID" value="OWJ83737.1"/>
    <property type="molecule type" value="Genomic_DNA"/>
</dbReference>
<dbReference type="InterPro" id="IPR023370">
    <property type="entry name" value="TrmO-like_N"/>
</dbReference>
<organism evidence="5 6">
    <name type="scientific">Haematobacter missouriensis</name>
    <dbReference type="NCBI Taxonomy" id="366616"/>
    <lineage>
        <taxon>Bacteria</taxon>
        <taxon>Pseudomonadati</taxon>
        <taxon>Pseudomonadota</taxon>
        <taxon>Alphaproteobacteria</taxon>
        <taxon>Rhodobacterales</taxon>
        <taxon>Paracoccaceae</taxon>
        <taxon>Haematobacter</taxon>
    </lineage>
</organism>
<dbReference type="InterPro" id="IPR040372">
    <property type="entry name" value="YaeB-like"/>
</dbReference>